<evidence type="ECO:0000256" key="4">
    <source>
        <dbReference type="SAM" id="SignalP"/>
    </source>
</evidence>
<sequence>MKIKKLGMLLVVTLLVLSLLAGCASKDNKGSGTGTENVELTYWDAAWNEPVTPGIIKEFEEQNPGIKIKTEFFPDNGMQDKYLVTLKNNSGPDVINIAADWTAPFATAGGLLPLDDFIAKDKVDLEDFWPGALKTIQVKGKIYALPYRSETLGIFYNKSLFEKAGIDTTKAPETWEQVLDDAKKLTKDGTFGFGLVGKQPGNLSMQLITMIRTFGGDVLNEDYTKSKLSEPEAIAAAQFYVDLYKTHKVTPDSTMENDNAASRNLFSTEKVAMFISGNYDIDPINKANPNIRFGTGMAPYSKERKTVLGGWNVAITASSKKQEAAWKFVNFIASPEISVKYSNTFSSRVSAASNEKYQDPLIKPFLEGLKYATPMPAIPQMTQIRKIIHDNLQKAMIENVSVEEMMKATSQEVDKLLQK</sequence>
<comment type="caution">
    <text evidence="5">The sequence shown here is derived from an EMBL/GenBank/DDBJ whole genome shotgun (WGS) entry which is preliminary data.</text>
</comment>
<protein>
    <submittedName>
        <fullName evidence="5">ABC-type glycerol-3-phosphate transport system substrate-binding protein</fullName>
    </submittedName>
</protein>
<feature type="chain" id="PRO_5046188956" evidence="4">
    <location>
        <begin position="22"/>
        <end position="419"/>
    </location>
</feature>
<keyword evidence="2" id="KW-0813">Transport</keyword>
<reference evidence="5 6" key="1">
    <citation type="submission" date="2021-03" db="EMBL/GenBank/DDBJ databases">
        <title>Genomic Encyclopedia of Type Strains, Phase IV (KMG-IV): sequencing the most valuable type-strain genomes for metagenomic binning, comparative biology and taxonomic classification.</title>
        <authorList>
            <person name="Goeker M."/>
        </authorList>
    </citation>
    <scope>NUCLEOTIDE SEQUENCE [LARGE SCALE GENOMIC DNA]</scope>
    <source>
        <strain evidence="5 6">DSM 26048</strain>
    </source>
</reference>
<proteinExistence type="inferred from homology"/>
<keyword evidence="6" id="KW-1185">Reference proteome</keyword>
<dbReference type="Pfam" id="PF01547">
    <property type="entry name" value="SBP_bac_1"/>
    <property type="match status" value="1"/>
</dbReference>
<dbReference type="Gene3D" id="3.40.190.10">
    <property type="entry name" value="Periplasmic binding protein-like II"/>
    <property type="match status" value="2"/>
</dbReference>
<comment type="similarity">
    <text evidence="1">Belongs to the bacterial solute-binding protein 1 family.</text>
</comment>
<dbReference type="Proteomes" id="UP001519287">
    <property type="component" value="Unassembled WGS sequence"/>
</dbReference>
<dbReference type="SUPFAM" id="SSF53850">
    <property type="entry name" value="Periplasmic binding protein-like II"/>
    <property type="match status" value="1"/>
</dbReference>
<dbReference type="EMBL" id="JAGGLB010000042">
    <property type="protein sequence ID" value="MBP1995985.1"/>
    <property type="molecule type" value="Genomic_DNA"/>
</dbReference>
<keyword evidence="3 4" id="KW-0732">Signal</keyword>
<dbReference type="PROSITE" id="PS51257">
    <property type="entry name" value="PROKAR_LIPOPROTEIN"/>
    <property type="match status" value="1"/>
</dbReference>
<dbReference type="PANTHER" id="PTHR30061">
    <property type="entry name" value="MALTOSE-BINDING PERIPLASMIC PROTEIN"/>
    <property type="match status" value="1"/>
</dbReference>
<evidence type="ECO:0000256" key="2">
    <source>
        <dbReference type="ARBA" id="ARBA00022448"/>
    </source>
</evidence>
<organism evidence="5 6">
    <name type="scientific">Paenibacillus eucommiae</name>
    <dbReference type="NCBI Taxonomy" id="1355755"/>
    <lineage>
        <taxon>Bacteria</taxon>
        <taxon>Bacillati</taxon>
        <taxon>Bacillota</taxon>
        <taxon>Bacilli</taxon>
        <taxon>Bacillales</taxon>
        <taxon>Paenibacillaceae</taxon>
        <taxon>Paenibacillus</taxon>
    </lineage>
</organism>
<evidence type="ECO:0000256" key="3">
    <source>
        <dbReference type="ARBA" id="ARBA00022729"/>
    </source>
</evidence>
<dbReference type="InterPro" id="IPR006059">
    <property type="entry name" value="SBP"/>
</dbReference>
<feature type="signal peptide" evidence="4">
    <location>
        <begin position="1"/>
        <end position="21"/>
    </location>
</feature>
<evidence type="ECO:0000256" key="1">
    <source>
        <dbReference type="ARBA" id="ARBA00008520"/>
    </source>
</evidence>
<accession>A0ABS4J848</accession>
<dbReference type="RefSeq" id="WP_209978009.1">
    <property type="nucleotide sequence ID" value="NZ_JAGGLB010000042.1"/>
</dbReference>
<gene>
    <name evidence="5" type="ORF">J2Z66_007629</name>
</gene>
<dbReference type="PANTHER" id="PTHR30061:SF50">
    <property type="entry name" value="MALTOSE_MALTODEXTRIN-BINDING PERIPLASMIC PROTEIN"/>
    <property type="match status" value="1"/>
</dbReference>
<name>A0ABS4J848_9BACL</name>
<evidence type="ECO:0000313" key="5">
    <source>
        <dbReference type="EMBL" id="MBP1995985.1"/>
    </source>
</evidence>
<evidence type="ECO:0000313" key="6">
    <source>
        <dbReference type="Proteomes" id="UP001519287"/>
    </source>
</evidence>
<dbReference type="CDD" id="cd14748">
    <property type="entry name" value="PBP2_UgpB"/>
    <property type="match status" value="1"/>
</dbReference>